<keyword evidence="5" id="KW-1185">Reference proteome</keyword>
<organism evidence="4 5">
    <name type="scientific">Gordonia hirsuta DSM 44140 = NBRC 16056</name>
    <dbReference type="NCBI Taxonomy" id="1121927"/>
    <lineage>
        <taxon>Bacteria</taxon>
        <taxon>Bacillati</taxon>
        <taxon>Actinomycetota</taxon>
        <taxon>Actinomycetes</taxon>
        <taxon>Mycobacteriales</taxon>
        <taxon>Gordoniaceae</taxon>
        <taxon>Gordonia</taxon>
    </lineage>
</organism>
<evidence type="ECO:0000259" key="2">
    <source>
        <dbReference type="Pfam" id="PF19187"/>
    </source>
</evidence>
<evidence type="ECO:0000259" key="1">
    <source>
        <dbReference type="Pfam" id="PF13280"/>
    </source>
</evidence>
<reference evidence="4 5" key="1">
    <citation type="submission" date="2012-12" db="EMBL/GenBank/DDBJ databases">
        <title>Whole genome shotgun sequence of Gordonia hirsuta NBRC 16056.</title>
        <authorList>
            <person name="Isaki-Nakamura S."/>
            <person name="Hosoyama A."/>
            <person name="Tsuchikane K."/>
            <person name="Katsumata H."/>
            <person name="Baba S."/>
            <person name="Yamazaki S."/>
            <person name="Fujita N."/>
        </authorList>
    </citation>
    <scope>NUCLEOTIDE SEQUENCE [LARGE SCALE GENOMIC DNA]</scope>
    <source>
        <strain evidence="4 5">NBRC 16056</strain>
    </source>
</reference>
<dbReference type="Pfam" id="PF25583">
    <property type="entry name" value="WCX"/>
    <property type="match status" value="1"/>
</dbReference>
<dbReference type="InterPro" id="IPR057727">
    <property type="entry name" value="WCX_dom"/>
</dbReference>
<accession>L7L7V5</accession>
<dbReference type="OrthoDB" id="5174471at2"/>
<dbReference type="Pfam" id="PF19187">
    <property type="entry name" value="HTH_PafC"/>
    <property type="match status" value="1"/>
</dbReference>
<feature type="domain" description="WCX" evidence="3">
    <location>
        <begin position="238"/>
        <end position="294"/>
    </location>
</feature>
<feature type="domain" description="WYL" evidence="1">
    <location>
        <begin position="145"/>
        <end position="210"/>
    </location>
</feature>
<evidence type="ECO:0000259" key="3">
    <source>
        <dbReference type="Pfam" id="PF25583"/>
    </source>
</evidence>
<dbReference type="InterPro" id="IPR051534">
    <property type="entry name" value="CBASS_pafABC_assoc_protein"/>
</dbReference>
<dbReference type="InterPro" id="IPR028349">
    <property type="entry name" value="PafC-like"/>
</dbReference>
<dbReference type="InterPro" id="IPR043839">
    <property type="entry name" value="PafC_HTH"/>
</dbReference>
<protein>
    <submittedName>
        <fullName evidence="4">Proteasome accessory factor C</fullName>
    </submittedName>
</protein>
<proteinExistence type="predicted"/>
<gene>
    <name evidence="4" type="primary">pafC</name>
    <name evidence="4" type="ORF">GOHSU_02_02520</name>
</gene>
<dbReference type="PANTHER" id="PTHR34580:SF1">
    <property type="entry name" value="PROTEIN PAFC"/>
    <property type="match status" value="1"/>
</dbReference>
<feature type="domain" description="PafC HTH" evidence="2">
    <location>
        <begin position="8"/>
        <end position="120"/>
    </location>
</feature>
<dbReference type="Proteomes" id="UP000053405">
    <property type="component" value="Unassembled WGS sequence"/>
</dbReference>
<dbReference type="RefSeq" id="WP_005935611.1">
    <property type="nucleotide sequence ID" value="NZ_ATVK01000040.1"/>
</dbReference>
<dbReference type="PANTHER" id="PTHR34580">
    <property type="match status" value="1"/>
</dbReference>
<name>L7L7V5_9ACTN</name>
<keyword evidence="4" id="KW-0647">Proteasome</keyword>
<dbReference type="InterPro" id="IPR026881">
    <property type="entry name" value="WYL_dom"/>
</dbReference>
<dbReference type="PIRSF" id="PIRSF016838">
    <property type="entry name" value="PafC"/>
    <property type="match status" value="1"/>
</dbReference>
<comment type="caution">
    <text evidence="4">The sequence shown here is derived from an EMBL/GenBank/DDBJ whole genome shotgun (WGS) entry which is preliminary data.</text>
</comment>
<dbReference type="STRING" id="1121927.GOHSU_02_02520"/>
<sequence>MSTPAPTRFSRLLAMVPYFQAHQGIEVAVAARDLGVSEAQLIKDIEQLYVCGLPGHAGGDLIDIQYWDGYVTVQFTAGMDHPLRLTGTEANVLLVALRMLLDAQGALDGDAIRRAMVKVEAAAGSSRAVLVDDDRAPREHPSSSSLRQAVAARRALRLRYYTPGRDEVTERTVDPIGVQVIDGRSYLDAWCRESEGRRLFRFDRVRDAQVLDEPADPPADVAAAPIAMPTHGSGLPVARLQVDHDVLWMIEYFQARPLTEPDAGGRVIAELTYGSREWLARVLQGFGGRIRLISQDPESAAVRTMIAGAAASARARYAD</sequence>
<evidence type="ECO:0000313" key="4">
    <source>
        <dbReference type="EMBL" id="GAC56103.1"/>
    </source>
</evidence>
<dbReference type="AlphaFoldDB" id="L7L7V5"/>
<dbReference type="eggNOG" id="COG2378">
    <property type="taxonomic scope" value="Bacteria"/>
</dbReference>
<dbReference type="GO" id="GO:0000502">
    <property type="term" value="C:proteasome complex"/>
    <property type="evidence" value="ECO:0007669"/>
    <property type="project" value="UniProtKB-KW"/>
</dbReference>
<dbReference type="Pfam" id="PF13280">
    <property type="entry name" value="WYL"/>
    <property type="match status" value="1"/>
</dbReference>
<dbReference type="PROSITE" id="PS52050">
    <property type="entry name" value="WYL"/>
    <property type="match status" value="1"/>
</dbReference>
<evidence type="ECO:0000313" key="5">
    <source>
        <dbReference type="Proteomes" id="UP000053405"/>
    </source>
</evidence>
<dbReference type="EMBL" id="BANT01000002">
    <property type="protein sequence ID" value="GAC56103.1"/>
    <property type="molecule type" value="Genomic_DNA"/>
</dbReference>